<proteinExistence type="predicted"/>
<sequence>MFGRVIRSRSRRARAGVLPPTSASADWSEHRRFEDAARAYFLHPEVAIDAVRGVLGRRRVRGFTLERVVDISEQGASLWQEAAVLDDRRLILWHSEDLGSSGEGLGEWAELDGAADGPVGASATVPAQGVGGGDGELLDSSLQVVPLGSISHIGLRTLVGLDGDGRTAQRGAYLVAATGNPHELTAVPAPGGEEGLAGARFRQESFRFSKTVGEDGAGQVARLIEFGRALGRLAPHAGS</sequence>
<dbReference type="RefSeq" id="WP_071655624.1">
    <property type="nucleotide sequence ID" value="NZ_MLCF01000022.1"/>
</dbReference>
<dbReference type="Proteomes" id="UP000243342">
    <property type="component" value="Unassembled WGS sequence"/>
</dbReference>
<keyword evidence="2" id="KW-1185">Reference proteome</keyword>
<name>A0A1J7BY79_9ACTN</name>
<dbReference type="AlphaFoldDB" id="A0A1J7BY79"/>
<evidence type="ECO:0000313" key="2">
    <source>
        <dbReference type="Proteomes" id="UP000243342"/>
    </source>
</evidence>
<protein>
    <submittedName>
        <fullName evidence="1">Uncharacterized protein</fullName>
    </submittedName>
</protein>
<organism evidence="1 2">
    <name type="scientific">Mangrovactinospora gilvigrisea</name>
    <dbReference type="NCBI Taxonomy" id="1428644"/>
    <lineage>
        <taxon>Bacteria</taxon>
        <taxon>Bacillati</taxon>
        <taxon>Actinomycetota</taxon>
        <taxon>Actinomycetes</taxon>
        <taxon>Kitasatosporales</taxon>
        <taxon>Streptomycetaceae</taxon>
        <taxon>Mangrovactinospora</taxon>
    </lineage>
</organism>
<accession>A0A1J7BY79</accession>
<dbReference type="STRING" id="1428644.BIV57_05955"/>
<gene>
    <name evidence="1" type="ORF">BIV57_05955</name>
</gene>
<dbReference type="EMBL" id="MLCF01000022">
    <property type="protein sequence ID" value="OIV38433.1"/>
    <property type="molecule type" value="Genomic_DNA"/>
</dbReference>
<evidence type="ECO:0000313" key="1">
    <source>
        <dbReference type="EMBL" id="OIV38433.1"/>
    </source>
</evidence>
<comment type="caution">
    <text evidence="1">The sequence shown here is derived from an EMBL/GenBank/DDBJ whole genome shotgun (WGS) entry which is preliminary data.</text>
</comment>
<reference evidence="1 2" key="1">
    <citation type="submission" date="2016-10" db="EMBL/GenBank/DDBJ databases">
        <title>Genome sequence of Streptomyces gilvigriseus MUSC 26.</title>
        <authorList>
            <person name="Lee L.-H."/>
            <person name="Ser H.-L."/>
        </authorList>
    </citation>
    <scope>NUCLEOTIDE SEQUENCE [LARGE SCALE GENOMIC DNA]</scope>
    <source>
        <strain evidence="1 2">MUSC 26</strain>
    </source>
</reference>